<feature type="transmembrane region" description="Helical" evidence="8">
    <location>
        <begin position="263"/>
        <end position="284"/>
    </location>
</feature>
<dbReference type="InterPro" id="IPR017871">
    <property type="entry name" value="ABC_transporter-like_CS"/>
</dbReference>
<evidence type="ECO:0000259" key="10">
    <source>
        <dbReference type="PROSITE" id="PS50929"/>
    </source>
</evidence>
<organism evidence="11 12">
    <name type="scientific">Bacillus luti</name>
    <dbReference type="NCBI Taxonomy" id="2026191"/>
    <lineage>
        <taxon>Bacteria</taxon>
        <taxon>Bacillati</taxon>
        <taxon>Bacillota</taxon>
        <taxon>Bacilli</taxon>
        <taxon>Bacillales</taxon>
        <taxon>Bacillaceae</taxon>
        <taxon>Bacillus</taxon>
        <taxon>Bacillus cereus group</taxon>
    </lineage>
</organism>
<dbReference type="InterPro" id="IPR003593">
    <property type="entry name" value="AAA+_ATPase"/>
</dbReference>
<keyword evidence="6 8" id="KW-1133">Transmembrane helix</keyword>
<dbReference type="InterPro" id="IPR036640">
    <property type="entry name" value="ABC1_TM_sf"/>
</dbReference>
<feature type="transmembrane region" description="Helical" evidence="8">
    <location>
        <begin position="171"/>
        <end position="191"/>
    </location>
</feature>
<dbReference type="GO" id="GO:0005737">
    <property type="term" value="C:cytoplasm"/>
    <property type="evidence" value="ECO:0007669"/>
    <property type="project" value="UniProtKB-ARBA"/>
</dbReference>
<feature type="transmembrane region" description="Helical" evidence="8">
    <location>
        <begin position="73"/>
        <end position="92"/>
    </location>
</feature>
<name>A0A7V7V844_9BACI</name>
<comment type="caution">
    <text evidence="11">The sequence shown here is derived from an EMBL/GenBank/DDBJ whole genome shotgun (WGS) entry which is preliminary data.</text>
</comment>
<evidence type="ECO:0000256" key="4">
    <source>
        <dbReference type="ARBA" id="ARBA00022741"/>
    </source>
</evidence>
<dbReference type="GO" id="GO:0015421">
    <property type="term" value="F:ABC-type oligopeptide transporter activity"/>
    <property type="evidence" value="ECO:0007669"/>
    <property type="project" value="TreeGrafter"/>
</dbReference>
<dbReference type="PANTHER" id="PTHR43394">
    <property type="entry name" value="ATP-DEPENDENT PERMEASE MDL1, MITOCHONDRIAL"/>
    <property type="match status" value="1"/>
</dbReference>
<dbReference type="PROSITE" id="PS50929">
    <property type="entry name" value="ABC_TM1F"/>
    <property type="match status" value="1"/>
</dbReference>
<dbReference type="SUPFAM" id="SSF90123">
    <property type="entry name" value="ABC transporter transmembrane region"/>
    <property type="match status" value="1"/>
</dbReference>
<dbReference type="SUPFAM" id="SSF52540">
    <property type="entry name" value="P-loop containing nucleoside triphosphate hydrolases"/>
    <property type="match status" value="1"/>
</dbReference>
<accession>A0A7V7V844</accession>
<dbReference type="InterPro" id="IPR027417">
    <property type="entry name" value="P-loop_NTPase"/>
</dbReference>
<evidence type="ECO:0000256" key="6">
    <source>
        <dbReference type="ARBA" id="ARBA00022989"/>
    </source>
</evidence>
<dbReference type="RefSeq" id="WP_151628406.1">
    <property type="nucleotide sequence ID" value="NZ_WBPG01000033.1"/>
</dbReference>
<dbReference type="PANTHER" id="PTHR43394:SF1">
    <property type="entry name" value="ATP-BINDING CASSETTE SUB-FAMILY B MEMBER 10, MITOCHONDRIAL"/>
    <property type="match status" value="1"/>
</dbReference>
<dbReference type="InterPro" id="IPR003439">
    <property type="entry name" value="ABC_transporter-like_ATP-bd"/>
</dbReference>
<dbReference type="InterPro" id="IPR011527">
    <property type="entry name" value="ABC1_TM_dom"/>
</dbReference>
<evidence type="ECO:0000313" key="12">
    <source>
        <dbReference type="Proteomes" id="UP000470409"/>
    </source>
</evidence>
<evidence type="ECO:0000256" key="7">
    <source>
        <dbReference type="ARBA" id="ARBA00023136"/>
    </source>
</evidence>
<dbReference type="GO" id="GO:0016887">
    <property type="term" value="F:ATP hydrolysis activity"/>
    <property type="evidence" value="ECO:0007669"/>
    <property type="project" value="InterPro"/>
</dbReference>
<evidence type="ECO:0000256" key="2">
    <source>
        <dbReference type="ARBA" id="ARBA00022448"/>
    </source>
</evidence>
<keyword evidence="7 8" id="KW-0472">Membrane</keyword>
<gene>
    <name evidence="11" type="ORF">F8163_29080</name>
</gene>
<evidence type="ECO:0000256" key="3">
    <source>
        <dbReference type="ARBA" id="ARBA00022692"/>
    </source>
</evidence>
<sequence length="600" mass="67958">MEHLLYFVKKLYAFSGKILYVNLFGMALVSLLEGVGLLLLLPMINISGVIEINMGSVPGTMIFEVLHEIPETVRLLLILSIYIILVVAQSLLQQNLALRNMKIIMRFTNYVRLEIYHVLLRVNWSFFVKKRKSDLINSLTEELGRIMIGTNLFLQLLTSFIFTIIQIGIALWFSIKITIFVLFTGLLLAYFSRHYIKKSRVLGNQTSEIARDYLGGITDHFNGIKDIKSNMLEESRYTWLSTWCKKIEKEQLAYIKLKNQSQFFYKFASSILIALLIFTSIKLFQAQPGQLIVIVLIFSRLWPRFTGIQSNLEQLAANIPAFKSLLELQRECNEAIELEDVRQSSKSIKPLTIKEGIKCNNVYFRYNQKEPLYALQNINLKIPTNCMTAIVGRSGAGKSTLIDILMGLIQPEKGKVLIDGATITSDNLLALRKSISYVQQDPFLFNASIRENLLMIEPNASEEQIWDALDFAAAAEFVRTLPNGLDTFIGDRGVRLSGGERQRLVLARAILRKPSILVLDEATSALDTENEALIQSALEKLKGQMTIIVIAHRLSTIRNADQVIVLDKGEVVQQGEFNQLARERKGVFRNLLGKQVEVGS</sequence>
<dbReference type="GO" id="GO:0005886">
    <property type="term" value="C:plasma membrane"/>
    <property type="evidence" value="ECO:0007669"/>
    <property type="project" value="UniProtKB-SubCell"/>
</dbReference>
<keyword evidence="4" id="KW-0547">Nucleotide-binding</keyword>
<dbReference type="Pfam" id="PF00664">
    <property type="entry name" value="ABC_membrane"/>
    <property type="match status" value="1"/>
</dbReference>
<evidence type="ECO:0000256" key="8">
    <source>
        <dbReference type="SAM" id="Phobius"/>
    </source>
</evidence>
<dbReference type="EMBL" id="WBPG01000033">
    <property type="protein sequence ID" value="KAB2439555.1"/>
    <property type="molecule type" value="Genomic_DNA"/>
</dbReference>
<feature type="transmembrane region" description="Helical" evidence="8">
    <location>
        <begin position="146"/>
        <end position="165"/>
    </location>
</feature>
<keyword evidence="3 8" id="KW-0812">Transmembrane</keyword>
<dbReference type="Gene3D" id="3.40.50.300">
    <property type="entry name" value="P-loop containing nucleotide triphosphate hydrolases"/>
    <property type="match status" value="1"/>
</dbReference>
<dbReference type="InterPro" id="IPR039421">
    <property type="entry name" value="Type_1_exporter"/>
</dbReference>
<dbReference type="SMART" id="SM00382">
    <property type="entry name" value="AAA"/>
    <property type="match status" value="1"/>
</dbReference>
<dbReference type="PROSITE" id="PS00211">
    <property type="entry name" value="ABC_TRANSPORTER_1"/>
    <property type="match status" value="1"/>
</dbReference>
<dbReference type="FunFam" id="3.40.50.300:FF:000604">
    <property type="entry name" value="ABC transporter B family member 28"/>
    <property type="match status" value="1"/>
</dbReference>
<dbReference type="AlphaFoldDB" id="A0A7V7V844"/>
<feature type="domain" description="ABC transporter" evidence="9">
    <location>
        <begin position="357"/>
        <end position="593"/>
    </location>
</feature>
<dbReference type="Pfam" id="PF00005">
    <property type="entry name" value="ABC_tran"/>
    <property type="match status" value="1"/>
</dbReference>
<dbReference type="Gene3D" id="1.20.1560.10">
    <property type="entry name" value="ABC transporter type 1, transmembrane domain"/>
    <property type="match status" value="1"/>
</dbReference>
<keyword evidence="2" id="KW-0813">Transport</keyword>
<evidence type="ECO:0000259" key="9">
    <source>
        <dbReference type="PROSITE" id="PS50893"/>
    </source>
</evidence>
<evidence type="ECO:0000256" key="5">
    <source>
        <dbReference type="ARBA" id="ARBA00022840"/>
    </source>
</evidence>
<keyword evidence="5 11" id="KW-0067">ATP-binding</keyword>
<dbReference type="Proteomes" id="UP000470409">
    <property type="component" value="Unassembled WGS sequence"/>
</dbReference>
<dbReference type="PROSITE" id="PS50893">
    <property type="entry name" value="ABC_TRANSPORTER_2"/>
    <property type="match status" value="1"/>
</dbReference>
<comment type="subcellular location">
    <subcellularLocation>
        <location evidence="1">Cell membrane</location>
        <topology evidence="1">Multi-pass membrane protein</topology>
    </subcellularLocation>
</comment>
<feature type="domain" description="ABC transmembrane type-1" evidence="10">
    <location>
        <begin position="23"/>
        <end position="317"/>
    </location>
</feature>
<protein>
    <submittedName>
        <fullName evidence="11">ABC transporter ATP-binding protein</fullName>
    </submittedName>
</protein>
<reference evidence="11 12" key="1">
    <citation type="submission" date="2019-10" db="EMBL/GenBank/DDBJ databases">
        <title>Bacillus from the desert of Cuatro Cinegas, Coahuila.</title>
        <authorList>
            <person name="Olmedo-Alvarez G."/>
            <person name="Saldana S."/>
            <person name="Barcelo D."/>
        </authorList>
    </citation>
    <scope>NUCLEOTIDE SEQUENCE [LARGE SCALE GENOMIC DNA]</scope>
    <source>
        <strain evidence="11 12">CH155b_5T</strain>
    </source>
</reference>
<evidence type="ECO:0000256" key="1">
    <source>
        <dbReference type="ARBA" id="ARBA00004651"/>
    </source>
</evidence>
<dbReference type="GO" id="GO:0005524">
    <property type="term" value="F:ATP binding"/>
    <property type="evidence" value="ECO:0007669"/>
    <property type="project" value="UniProtKB-KW"/>
</dbReference>
<feature type="transmembrane region" description="Helical" evidence="8">
    <location>
        <begin position="20"/>
        <end position="44"/>
    </location>
</feature>
<evidence type="ECO:0000313" key="11">
    <source>
        <dbReference type="EMBL" id="KAB2439555.1"/>
    </source>
</evidence>
<proteinExistence type="predicted"/>